<organism evidence="11">
    <name type="scientific">Anthurium amnicola</name>
    <dbReference type="NCBI Taxonomy" id="1678845"/>
    <lineage>
        <taxon>Eukaryota</taxon>
        <taxon>Viridiplantae</taxon>
        <taxon>Streptophyta</taxon>
        <taxon>Embryophyta</taxon>
        <taxon>Tracheophyta</taxon>
        <taxon>Spermatophyta</taxon>
        <taxon>Magnoliopsida</taxon>
        <taxon>Liliopsida</taxon>
        <taxon>Araceae</taxon>
        <taxon>Pothoideae</taxon>
        <taxon>Potheae</taxon>
        <taxon>Anthurium</taxon>
    </lineage>
</organism>
<gene>
    <name evidence="11" type="primary">PGIP2_0</name>
    <name evidence="11" type="ORF">g.127432</name>
</gene>
<keyword evidence="3" id="KW-0812">Transmembrane</keyword>
<protein>
    <submittedName>
        <fullName evidence="11">Polygalacturonase inhibitor 2</fullName>
    </submittedName>
</protein>
<keyword evidence="6" id="KW-1133">Transmembrane helix</keyword>
<dbReference type="Gene3D" id="3.80.10.10">
    <property type="entry name" value="Ribonuclease Inhibitor"/>
    <property type="match status" value="1"/>
</dbReference>
<keyword evidence="7" id="KW-0472">Membrane</keyword>
<evidence type="ECO:0000256" key="5">
    <source>
        <dbReference type="ARBA" id="ARBA00022737"/>
    </source>
</evidence>
<proteinExistence type="predicted"/>
<dbReference type="PANTHER" id="PTHR48063:SF112">
    <property type="entry name" value="RECEPTOR LIKE PROTEIN 30-LIKE"/>
    <property type="match status" value="1"/>
</dbReference>
<accession>A0A1D1YJ93</accession>
<dbReference type="InterPro" id="IPR032675">
    <property type="entry name" value="LRR_dom_sf"/>
</dbReference>
<dbReference type="InterPro" id="IPR013210">
    <property type="entry name" value="LRR_N_plant-typ"/>
</dbReference>
<reference evidence="11" key="1">
    <citation type="submission" date="2015-07" db="EMBL/GenBank/DDBJ databases">
        <title>Transcriptome Assembly of Anthurium amnicola.</title>
        <authorList>
            <person name="Suzuki J."/>
        </authorList>
    </citation>
    <scope>NUCLEOTIDE SEQUENCE</scope>
</reference>
<sequence length="109" mass="11879">GSHGSPRTVAAVVMLVSLVWASQCLTSSGCLQEEKLASLELRASLVRSNCTTPASWVEGNDCCSWKGVECSNSSRRVRGLDLSGLAVYETTEFTRGTDWHLDFSIFKSF</sequence>
<keyword evidence="5" id="KW-0677">Repeat</keyword>
<feature type="chain" id="PRO_5008900266" evidence="9">
    <location>
        <begin position="22"/>
        <end position="109"/>
    </location>
</feature>
<dbReference type="EMBL" id="GDJX01013218">
    <property type="protein sequence ID" value="JAT54718.1"/>
    <property type="molecule type" value="Transcribed_RNA"/>
</dbReference>
<dbReference type="InterPro" id="IPR046956">
    <property type="entry name" value="RLP23-like"/>
</dbReference>
<dbReference type="AlphaFoldDB" id="A0A1D1YJ93"/>
<feature type="domain" description="Leucine-rich repeat-containing N-terminal plant-type" evidence="10">
    <location>
        <begin position="33"/>
        <end position="71"/>
    </location>
</feature>
<evidence type="ECO:0000256" key="1">
    <source>
        <dbReference type="ARBA" id="ARBA00004479"/>
    </source>
</evidence>
<evidence type="ECO:0000256" key="7">
    <source>
        <dbReference type="ARBA" id="ARBA00023136"/>
    </source>
</evidence>
<keyword evidence="4 9" id="KW-0732">Signal</keyword>
<evidence type="ECO:0000256" key="8">
    <source>
        <dbReference type="ARBA" id="ARBA00023180"/>
    </source>
</evidence>
<evidence type="ECO:0000256" key="3">
    <source>
        <dbReference type="ARBA" id="ARBA00022692"/>
    </source>
</evidence>
<dbReference type="GO" id="GO:0016020">
    <property type="term" value="C:membrane"/>
    <property type="evidence" value="ECO:0007669"/>
    <property type="project" value="UniProtKB-SubCell"/>
</dbReference>
<evidence type="ECO:0000256" key="4">
    <source>
        <dbReference type="ARBA" id="ARBA00022729"/>
    </source>
</evidence>
<keyword evidence="2" id="KW-0433">Leucine-rich repeat</keyword>
<evidence type="ECO:0000256" key="2">
    <source>
        <dbReference type="ARBA" id="ARBA00022614"/>
    </source>
</evidence>
<evidence type="ECO:0000256" key="6">
    <source>
        <dbReference type="ARBA" id="ARBA00022989"/>
    </source>
</evidence>
<dbReference type="Pfam" id="PF08263">
    <property type="entry name" value="LRRNT_2"/>
    <property type="match status" value="1"/>
</dbReference>
<evidence type="ECO:0000256" key="9">
    <source>
        <dbReference type="SAM" id="SignalP"/>
    </source>
</evidence>
<dbReference type="PANTHER" id="PTHR48063">
    <property type="entry name" value="LRR RECEPTOR-LIKE KINASE"/>
    <property type="match status" value="1"/>
</dbReference>
<feature type="non-terminal residue" evidence="11">
    <location>
        <position position="1"/>
    </location>
</feature>
<evidence type="ECO:0000313" key="11">
    <source>
        <dbReference type="EMBL" id="JAT54718.1"/>
    </source>
</evidence>
<feature type="signal peptide" evidence="9">
    <location>
        <begin position="1"/>
        <end position="21"/>
    </location>
</feature>
<evidence type="ECO:0000259" key="10">
    <source>
        <dbReference type="Pfam" id="PF08263"/>
    </source>
</evidence>
<comment type="subcellular location">
    <subcellularLocation>
        <location evidence="1">Membrane</location>
        <topology evidence="1">Single-pass type I membrane protein</topology>
    </subcellularLocation>
</comment>
<feature type="non-terminal residue" evidence="11">
    <location>
        <position position="109"/>
    </location>
</feature>
<name>A0A1D1YJ93_9ARAE</name>
<keyword evidence="8" id="KW-0325">Glycoprotein</keyword>